<dbReference type="Proteomes" id="UP001430953">
    <property type="component" value="Unassembled WGS sequence"/>
</dbReference>
<evidence type="ECO:0000313" key="1">
    <source>
        <dbReference type="EMBL" id="KAL0111498.1"/>
    </source>
</evidence>
<proteinExistence type="predicted"/>
<evidence type="ECO:0000313" key="2">
    <source>
        <dbReference type="Proteomes" id="UP001430953"/>
    </source>
</evidence>
<gene>
    <name evidence="1" type="ORF">PUN28_013000</name>
</gene>
<sequence>MTISSADENYALCVLVRYLDLPACAFSNSYLLNICTYLMGYVTKHLSR</sequence>
<protein>
    <submittedName>
        <fullName evidence="1">Uncharacterized protein</fullName>
    </submittedName>
</protein>
<comment type="caution">
    <text evidence="1">The sequence shown here is derived from an EMBL/GenBank/DDBJ whole genome shotgun (WGS) entry which is preliminary data.</text>
</comment>
<dbReference type="EMBL" id="JADYXP020000013">
    <property type="protein sequence ID" value="KAL0111498.1"/>
    <property type="molecule type" value="Genomic_DNA"/>
</dbReference>
<keyword evidence="2" id="KW-1185">Reference proteome</keyword>
<dbReference type="AlphaFoldDB" id="A0AAW2F7Q3"/>
<accession>A0AAW2F7Q3</accession>
<reference evidence="1 2" key="1">
    <citation type="submission" date="2023-03" db="EMBL/GenBank/DDBJ databases">
        <title>High recombination rates correlate with genetic variation in Cardiocondyla obscurior ants.</title>
        <authorList>
            <person name="Errbii M."/>
        </authorList>
    </citation>
    <scope>NUCLEOTIDE SEQUENCE [LARGE SCALE GENOMIC DNA]</scope>
    <source>
        <strain evidence="1">Alpha-2009</strain>
        <tissue evidence="1">Whole body</tissue>
    </source>
</reference>
<name>A0AAW2F7Q3_9HYME</name>
<organism evidence="1 2">
    <name type="scientific">Cardiocondyla obscurior</name>
    <dbReference type="NCBI Taxonomy" id="286306"/>
    <lineage>
        <taxon>Eukaryota</taxon>
        <taxon>Metazoa</taxon>
        <taxon>Ecdysozoa</taxon>
        <taxon>Arthropoda</taxon>
        <taxon>Hexapoda</taxon>
        <taxon>Insecta</taxon>
        <taxon>Pterygota</taxon>
        <taxon>Neoptera</taxon>
        <taxon>Endopterygota</taxon>
        <taxon>Hymenoptera</taxon>
        <taxon>Apocrita</taxon>
        <taxon>Aculeata</taxon>
        <taxon>Formicoidea</taxon>
        <taxon>Formicidae</taxon>
        <taxon>Myrmicinae</taxon>
        <taxon>Cardiocondyla</taxon>
    </lineage>
</organism>